<sequence>MRVLEFTPLVVFFVLYKFYGVIHATSGIVVTTLLATVINFLITKQRPNNFVLASTALMILMGSLTVFTSNSAFIKVKPTILYSLCGLTITGGLLMRKVFIKSLFSAFLFLNDRQWRVFSIQWVAFFLVAAISNEIIWRFFSEETWVNFKVIFMPLFTLLFMFLQILLYRKHLVIQNDK</sequence>
<dbReference type="AlphaFoldDB" id="A0A8S4BUU8"/>
<name>A0A8S4BUU8_9ACAR</name>
<dbReference type="Pfam" id="PF04279">
    <property type="entry name" value="IspA"/>
    <property type="match status" value="1"/>
</dbReference>
<dbReference type="PANTHER" id="PTHR36917:SF1">
    <property type="entry name" value="INNER MEMBRANE-SPANNING PROTEIN YCIB"/>
    <property type="match status" value="1"/>
</dbReference>
<evidence type="ECO:0000256" key="1">
    <source>
        <dbReference type="ARBA" id="ARBA00022475"/>
    </source>
</evidence>
<keyword evidence="7" id="KW-1185">Reference proteome</keyword>
<feature type="transmembrane region" description="Helical" evidence="5">
    <location>
        <begin position="49"/>
        <end position="68"/>
    </location>
</feature>
<feature type="transmembrane region" description="Helical" evidence="5">
    <location>
        <begin position="146"/>
        <end position="168"/>
    </location>
</feature>
<protein>
    <submittedName>
        <fullName evidence="6">Septation protein A</fullName>
    </submittedName>
</protein>
<keyword evidence="2 5" id="KW-0812">Transmembrane</keyword>
<dbReference type="HAMAP" id="MF_00189">
    <property type="entry name" value="YciB"/>
    <property type="match status" value="1"/>
</dbReference>
<dbReference type="GO" id="GO:0005886">
    <property type="term" value="C:plasma membrane"/>
    <property type="evidence" value="ECO:0007669"/>
    <property type="project" value="TreeGrafter"/>
</dbReference>
<feature type="transmembrane region" description="Helical" evidence="5">
    <location>
        <begin position="20"/>
        <end position="42"/>
    </location>
</feature>
<organism evidence="6 7">
    <name type="scientific">Hyalomma marginatum</name>
    <dbReference type="NCBI Taxonomy" id="34627"/>
    <lineage>
        <taxon>Eukaryota</taxon>
        <taxon>Metazoa</taxon>
        <taxon>Ecdysozoa</taxon>
        <taxon>Arthropoda</taxon>
        <taxon>Chelicerata</taxon>
        <taxon>Arachnida</taxon>
        <taxon>Acari</taxon>
        <taxon>Parasitiformes</taxon>
        <taxon>Ixodida</taxon>
        <taxon>Ixodoidea</taxon>
        <taxon>Ixodidae</taxon>
        <taxon>Hyalomminae</taxon>
        <taxon>Hyalomma</taxon>
    </lineage>
</organism>
<keyword evidence="1" id="KW-1003">Cell membrane</keyword>
<evidence type="ECO:0000256" key="4">
    <source>
        <dbReference type="ARBA" id="ARBA00023136"/>
    </source>
</evidence>
<keyword evidence="4 5" id="KW-0472">Membrane</keyword>
<feature type="transmembrane region" description="Helical" evidence="5">
    <location>
        <begin position="80"/>
        <end position="99"/>
    </location>
</feature>
<dbReference type="PANTHER" id="PTHR36917">
    <property type="entry name" value="INTRACELLULAR SEPTATION PROTEIN A-RELATED"/>
    <property type="match status" value="1"/>
</dbReference>
<dbReference type="InterPro" id="IPR006008">
    <property type="entry name" value="YciB"/>
</dbReference>
<comment type="caution">
    <text evidence="6">The sequence shown here is derived from an EMBL/GenBank/DDBJ whole genome shotgun (WGS) entry which is preliminary data.</text>
</comment>
<keyword evidence="3 5" id="KW-1133">Transmembrane helix</keyword>
<accession>A0A8S4BUU8</accession>
<evidence type="ECO:0000313" key="7">
    <source>
        <dbReference type="Proteomes" id="UP000837675"/>
    </source>
</evidence>
<feature type="transmembrane region" description="Helical" evidence="5">
    <location>
        <begin position="120"/>
        <end position="140"/>
    </location>
</feature>
<evidence type="ECO:0000256" key="5">
    <source>
        <dbReference type="SAM" id="Phobius"/>
    </source>
</evidence>
<proteinExistence type="inferred from homology"/>
<dbReference type="EMBL" id="CAJVAF010000259">
    <property type="protein sequence ID" value="CAG7592374.1"/>
    <property type="molecule type" value="Genomic_DNA"/>
</dbReference>
<gene>
    <name evidence="6" type="ORF">MHYMCMPASI_00557</name>
</gene>
<evidence type="ECO:0000313" key="6">
    <source>
        <dbReference type="EMBL" id="CAG7592374.1"/>
    </source>
</evidence>
<evidence type="ECO:0000256" key="2">
    <source>
        <dbReference type="ARBA" id="ARBA00022692"/>
    </source>
</evidence>
<evidence type="ECO:0000256" key="3">
    <source>
        <dbReference type="ARBA" id="ARBA00022989"/>
    </source>
</evidence>
<dbReference type="Proteomes" id="UP000837675">
    <property type="component" value="Unassembled WGS sequence"/>
</dbReference>
<reference evidence="6" key="1">
    <citation type="submission" date="2021-06" db="EMBL/GenBank/DDBJ databases">
        <authorList>
            <person name="Nardi T."/>
            <person name="Nardi T."/>
        </authorList>
    </citation>
    <scope>NUCLEOTIDE SEQUENCE</scope>
</reference>